<organism evidence="2">
    <name type="scientific">uncultured Anaerotruncus sp</name>
    <dbReference type="NCBI Taxonomy" id="905011"/>
    <lineage>
        <taxon>Bacteria</taxon>
        <taxon>Bacillati</taxon>
        <taxon>Bacillota</taxon>
        <taxon>Clostridia</taxon>
        <taxon>Eubacteriales</taxon>
        <taxon>Oscillospiraceae</taxon>
        <taxon>Anaerotruncus</taxon>
        <taxon>environmental samples</taxon>
    </lineage>
</organism>
<dbReference type="InterPro" id="IPR010982">
    <property type="entry name" value="Lambda_DNA-bd_dom_sf"/>
</dbReference>
<dbReference type="SUPFAM" id="SSF47413">
    <property type="entry name" value="lambda repressor-like DNA-binding domains"/>
    <property type="match status" value="1"/>
</dbReference>
<sequence>MKPYSYIRGALRQYDIDQQYIAEQLGRSRAYVSQRFSGHGTFTLEEAYQIMGMCGVPASEVYKAFPPGGQAVHDKPKPRLFIARRADGARPW</sequence>
<accession>A0A1C6JHZ5</accession>
<evidence type="ECO:0000313" key="2">
    <source>
        <dbReference type="EMBL" id="SCJ81639.1"/>
    </source>
</evidence>
<protein>
    <recommendedName>
        <fullName evidence="1">HTH cro/C1-type domain-containing protein</fullName>
    </recommendedName>
</protein>
<name>A0A1C6JHZ5_9FIRM</name>
<dbReference type="GO" id="GO:0003677">
    <property type="term" value="F:DNA binding"/>
    <property type="evidence" value="ECO:0007669"/>
    <property type="project" value="InterPro"/>
</dbReference>
<feature type="domain" description="HTH cro/C1-type" evidence="1">
    <location>
        <begin position="7"/>
        <end position="61"/>
    </location>
</feature>
<dbReference type="EMBL" id="FMHG01000001">
    <property type="protein sequence ID" value="SCJ81639.1"/>
    <property type="molecule type" value="Genomic_DNA"/>
</dbReference>
<dbReference type="Gene3D" id="1.10.260.40">
    <property type="entry name" value="lambda repressor-like DNA-binding domains"/>
    <property type="match status" value="1"/>
</dbReference>
<reference evidence="2" key="1">
    <citation type="submission" date="2015-09" db="EMBL/GenBank/DDBJ databases">
        <authorList>
            <consortium name="Pathogen Informatics"/>
        </authorList>
    </citation>
    <scope>NUCLEOTIDE SEQUENCE</scope>
    <source>
        <strain evidence="2">2789STDY5834896</strain>
    </source>
</reference>
<dbReference type="PROSITE" id="PS50943">
    <property type="entry name" value="HTH_CROC1"/>
    <property type="match status" value="1"/>
</dbReference>
<gene>
    <name evidence="2" type="ORF">SAMEA3545359_02212</name>
</gene>
<proteinExistence type="predicted"/>
<dbReference type="Pfam" id="PF01381">
    <property type="entry name" value="HTH_3"/>
    <property type="match status" value="1"/>
</dbReference>
<dbReference type="CDD" id="cd00093">
    <property type="entry name" value="HTH_XRE"/>
    <property type="match status" value="1"/>
</dbReference>
<dbReference type="AlphaFoldDB" id="A0A1C6JHZ5"/>
<dbReference type="InterPro" id="IPR001387">
    <property type="entry name" value="Cro/C1-type_HTH"/>
</dbReference>
<evidence type="ECO:0000259" key="1">
    <source>
        <dbReference type="PROSITE" id="PS50943"/>
    </source>
</evidence>